<dbReference type="SMART" id="SM00315">
    <property type="entry name" value="RGS"/>
    <property type="match status" value="1"/>
</dbReference>
<keyword evidence="7" id="KW-1133">Transmembrane helix</keyword>
<sequence>MKFTENSSGLTRLPTLAEVLSRKTKPPVDLFCLYLFLQREGSEDALDFWLDTQQHENLCRAYFKDIRKSGRLIQDVWPEYLSSARSKGSIYSNLIGLAEPSNNFDRNRLSPSPINNQSRSSTSLQSGHREQPVALDNFLLDASNNSNKQNLSTSDFDPEKSVNTLVSKRKDSKRNPTTIPRNAVISHGDLFDSAERIYFRYLAPGSDKEIYLPPALRIQNFGHNTPLTDIPDLFYPQKEYIFRALEGGVFPRFLRAKGFGNLTPMSSLVRLGLGLFLLWFAFALGFCFIFIDYKPQKTRVWVLLPFLISFFLIWSFKYNIDPLMVLFNKRTIEIEEPYVKKLLLIRTARTRCTIYCSVHTHIRVGAGSPPLIVYLIVRFGSNGVLNLSSISAMACETTLFQPNQELEMEIAEYINTKKSNCPREAAFEILRHVNQGSPRSALLALHLLDVLVKNCGYPFHLQIATKDFLNELVRRFPERPPAYPGPIMGKTLELINEWKNGVATTSKHKEDLVHVRDMWRLLGYKGYRFPELSRNAAITVATDNLKSPEELEEEDREAQSAKLQELIRRGTPRDLAAAQDLMKKLSGFPDYRAQTLKELDKVQHKAILLNDMLDQAAQTQEKLVRGDAYDQVASLCKQASPKLQKWISDASESDPDLLERLLQINDLINNVVNRYTAFKNGDYDAKFEMNENFQSKGITSGNSNDRSEGQNLIDFDDPLQYEHVERDEGNDAGVQLGGGASSELPVDLFSAPSPGPTGSADVQSQTQPAQVSSPPAMNLSSNEALKSLYAMRPATGTPVSYSQPYTPAAQSPITPGLNTPANINNTTTSNAQFTNPQPHPPQQPQQKSPFDDLVDLMK</sequence>
<feature type="region of interest" description="Disordered" evidence="6">
    <location>
        <begin position="105"/>
        <end position="128"/>
    </location>
</feature>
<dbReference type="PROSITE" id="PS50909">
    <property type="entry name" value="GAT"/>
    <property type="match status" value="1"/>
</dbReference>
<dbReference type="PANTHER" id="PTHR47180">
    <property type="entry name" value="ADP-RIBOSYLATION FACTOR-BINDING PROTEIN GGA1-RELATED"/>
    <property type="match status" value="1"/>
</dbReference>
<dbReference type="GO" id="GO:0006895">
    <property type="term" value="P:Golgi to endosome transport"/>
    <property type="evidence" value="ECO:0007669"/>
    <property type="project" value="TreeGrafter"/>
</dbReference>
<dbReference type="SUPFAM" id="SSF89009">
    <property type="entry name" value="GAT-like domain"/>
    <property type="match status" value="1"/>
</dbReference>
<dbReference type="GO" id="GO:0043328">
    <property type="term" value="P:protein transport to vacuole involved in ubiquitin-dependent protein catabolic process via the multivesicular body sorting pathway"/>
    <property type="evidence" value="ECO:0007669"/>
    <property type="project" value="TreeGrafter"/>
</dbReference>
<dbReference type="SUPFAM" id="SSF48464">
    <property type="entry name" value="ENTH/VHS domain"/>
    <property type="match status" value="1"/>
</dbReference>
<keyword evidence="7" id="KW-0812">Transmembrane</keyword>
<dbReference type="FunFam" id="1.20.58.160:FF:000005">
    <property type="entry name" value="Unplaced genomic scaffold supercont1.2, whole genome shotgun sequence"/>
    <property type="match status" value="1"/>
</dbReference>
<feature type="transmembrane region" description="Helical" evidence="7">
    <location>
        <begin position="298"/>
        <end position="316"/>
    </location>
</feature>
<evidence type="ECO:0000313" key="12">
    <source>
        <dbReference type="Proteomes" id="UP000306954"/>
    </source>
</evidence>
<dbReference type="SMART" id="SM00288">
    <property type="entry name" value="VHS"/>
    <property type="match status" value="1"/>
</dbReference>
<dbReference type="Gene3D" id="1.20.58.160">
    <property type="match status" value="1"/>
</dbReference>
<dbReference type="EMBL" id="SPOF01000037">
    <property type="protein sequence ID" value="TIB09841.1"/>
    <property type="molecule type" value="Genomic_DNA"/>
</dbReference>
<feature type="compositionally biased region" description="Polar residues" evidence="6">
    <location>
        <begin position="797"/>
        <end position="835"/>
    </location>
</feature>
<feature type="domain" description="VHS" evidence="9">
    <location>
        <begin position="394"/>
        <end position="530"/>
    </location>
</feature>
<feature type="compositionally biased region" description="Polar residues" evidence="6">
    <location>
        <begin position="149"/>
        <end position="166"/>
    </location>
</feature>
<dbReference type="SUPFAM" id="SSF48097">
    <property type="entry name" value="Regulator of G-protein signaling, RGS"/>
    <property type="match status" value="1"/>
</dbReference>
<evidence type="ECO:0000256" key="7">
    <source>
        <dbReference type="SAM" id="Phobius"/>
    </source>
</evidence>
<evidence type="ECO:0000259" key="9">
    <source>
        <dbReference type="PROSITE" id="PS50179"/>
    </source>
</evidence>
<name>A0A4V4LYF4_WALIC</name>
<feature type="region of interest" description="Disordered" evidence="6">
    <location>
        <begin position="729"/>
        <end position="778"/>
    </location>
</feature>
<dbReference type="InterPro" id="IPR044926">
    <property type="entry name" value="RGS_subdomain_2"/>
</dbReference>
<dbReference type="AlphaFoldDB" id="A0A4V4LYF4"/>
<dbReference type="InterPro" id="IPR002014">
    <property type="entry name" value="VHS_dom"/>
</dbReference>
<evidence type="ECO:0000259" key="10">
    <source>
        <dbReference type="PROSITE" id="PS50909"/>
    </source>
</evidence>
<dbReference type="GO" id="GO:0005802">
    <property type="term" value="C:trans-Golgi network"/>
    <property type="evidence" value="ECO:0007669"/>
    <property type="project" value="TreeGrafter"/>
</dbReference>
<evidence type="ECO:0000256" key="5">
    <source>
        <dbReference type="ARBA" id="ARBA00053552"/>
    </source>
</evidence>
<dbReference type="Pfam" id="PF00790">
    <property type="entry name" value="VHS"/>
    <property type="match status" value="1"/>
</dbReference>
<dbReference type="PROSITE" id="PS50132">
    <property type="entry name" value="RGS"/>
    <property type="match status" value="1"/>
</dbReference>
<dbReference type="Gene3D" id="1.10.167.10">
    <property type="entry name" value="Regulator of G-protein Signalling 4, domain 2"/>
    <property type="match status" value="1"/>
</dbReference>
<reference evidence="11 12" key="1">
    <citation type="submission" date="2019-03" db="EMBL/GenBank/DDBJ databases">
        <title>Sequencing 23 genomes of Wallemia ichthyophaga.</title>
        <authorList>
            <person name="Gostincar C."/>
        </authorList>
    </citation>
    <scope>NUCLEOTIDE SEQUENCE [LARGE SCALE GENOMIC DNA]</scope>
    <source>
        <strain evidence="11 12">EXF-8621</strain>
    </source>
</reference>
<protein>
    <submittedName>
        <fullName evidence="11">Uncharacterized protein</fullName>
    </submittedName>
</protein>
<keyword evidence="7" id="KW-0472">Membrane</keyword>
<dbReference type="InterPro" id="IPR038425">
    <property type="entry name" value="GAT_sf"/>
</dbReference>
<organism evidence="11 12">
    <name type="scientific">Wallemia ichthyophaga</name>
    <dbReference type="NCBI Taxonomy" id="245174"/>
    <lineage>
        <taxon>Eukaryota</taxon>
        <taxon>Fungi</taxon>
        <taxon>Dikarya</taxon>
        <taxon>Basidiomycota</taxon>
        <taxon>Wallemiomycotina</taxon>
        <taxon>Wallemiomycetes</taxon>
        <taxon>Wallemiales</taxon>
        <taxon>Wallemiaceae</taxon>
        <taxon>Wallemia</taxon>
    </lineage>
</organism>
<comment type="caution">
    <text evidence="11">The sequence shown here is derived from an EMBL/GenBank/DDBJ whole genome shotgun (WGS) entry which is preliminary data.</text>
</comment>
<evidence type="ECO:0000313" key="11">
    <source>
        <dbReference type="EMBL" id="TIB09841.1"/>
    </source>
</evidence>
<dbReference type="Pfam" id="PF03127">
    <property type="entry name" value="GAT"/>
    <property type="match status" value="1"/>
</dbReference>
<evidence type="ECO:0000256" key="3">
    <source>
        <dbReference type="ARBA" id="ARBA00022927"/>
    </source>
</evidence>
<dbReference type="InterPro" id="IPR036305">
    <property type="entry name" value="RGS_sf"/>
</dbReference>
<dbReference type="Proteomes" id="UP000306954">
    <property type="component" value="Unassembled WGS sequence"/>
</dbReference>
<feature type="compositionally biased region" description="Polar residues" evidence="6">
    <location>
        <begin position="105"/>
        <end position="126"/>
    </location>
</feature>
<keyword evidence="3" id="KW-0653">Protein transport</keyword>
<evidence type="ECO:0000256" key="6">
    <source>
        <dbReference type="SAM" id="MobiDB-lite"/>
    </source>
</evidence>
<evidence type="ECO:0000259" key="8">
    <source>
        <dbReference type="PROSITE" id="PS50132"/>
    </source>
</evidence>
<dbReference type="GO" id="GO:0043130">
    <property type="term" value="F:ubiquitin binding"/>
    <property type="evidence" value="ECO:0007669"/>
    <property type="project" value="InterPro"/>
</dbReference>
<feature type="compositionally biased region" description="Polar residues" evidence="6">
    <location>
        <begin position="760"/>
        <end position="778"/>
    </location>
</feature>
<dbReference type="CDD" id="cd16998">
    <property type="entry name" value="VHS_GGA_fungi"/>
    <property type="match status" value="1"/>
</dbReference>
<dbReference type="InterPro" id="IPR008942">
    <property type="entry name" value="ENTH_VHS"/>
</dbReference>
<keyword evidence="2" id="KW-0813">Transport</keyword>
<feature type="transmembrane region" description="Helical" evidence="7">
    <location>
        <begin position="271"/>
        <end position="291"/>
    </location>
</feature>
<feature type="region of interest" description="Disordered" evidence="6">
    <location>
        <begin position="149"/>
        <end position="179"/>
    </location>
</feature>
<dbReference type="InterPro" id="IPR052653">
    <property type="entry name" value="ARF-binding"/>
</dbReference>
<dbReference type="GO" id="GO:0035091">
    <property type="term" value="F:phosphatidylinositol binding"/>
    <property type="evidence" value="ECO:0007669"/>
    <property type="project" value="InterPro"/>
</dbReference>
<gene>
    <name evidence="11" type="ORF">E3P90_03129</name>
</gene>
<dbReference type="PANTHER" id="PTHR47180:SF1">
    <property type="entry name" value="ADP-RIBOSYLATION FACTOR-BINDING PROTEIN GGA1-RELATED"/>
    <property type="match status" value="1"/>
</dbReference>
<comment type="function">
    <text evidence="5">May play a role in the regulation of membrane traffic through the trans-Golgi network.</text>
</comment>
<accession>A0A4V4LYF4</accession>
<evidence type="ECO:0000256" key="1">
    <source>
        <dbReference type="ARBA" id="ARBA00004601"/>
    </source>
</evidence>
<comment type="subcellular location">
    <subcellularLocation>
        <location evidence="1">Golgi apparatus</location>
        <location evidence="1">trans-Golgi network</location>
    </subcellularLocation>
</comment>
<evidence type="ECO:0000256" key="4">
    <source>
        <dbReference type="ARBA" id="ARBA00023034"/>
    </source>
</evidence>
<dbReference type="InterPro" id="IPR004152">
    <property type="entry name" value="GAT_dom"/>
</dbReference>
<keyword evidence="4" id="KW-0333">Golgi apparatus</keyword>
<dbReference type="PROSITE" id="PS50179">
    <property type="entry name" value="VHS"/>
    <property type="match status" value="1"/>
</dbReference>
<dbReference type="CDD" id="cd14235">
    <property type="entry name" value="GAT_GGA_fungi"/>
    <property type="match status" value="1"/>
</dbReference>
<proteinExistence type="predicted"/>
<dbReference type="GO" id="GO:0006896">
    <property type="term" value="P:Golgi to vacuole transport"/>
    <property type="evidence" value="ECO:0007669"/>
    <property type="project" value="UniProtKB-ARBA"/>
</dbReference>
<dbReference type="GO" id="GO:0005829">
    <property type="term" value="C:cytosol"/>
    <property type="evidence" value="ECO:0007669"/>
    <property type="project" value="GOC"/>
</dbReference>
<feature type="domain" description="RGS" evidence="8">
    <location>
        <begin position="194"/>
        <end position="263"/>
    </location>
</feature>
<evidence type="ECO:0000256" key="2">
    <source>
        <dbReference type="ARBA" id="ARBA00022448"/>
    </source>
</evidence>
<dbReference type="FunFam" id="1.25.40.90:FF:000008">
    <property type="entry name" value="VHS domain protein"/>
    <property type="match status" value="1"/>
</dbReference>
<feature type="domain" description="GAT" evidence="10">
    <location>
        <begin position="556"/>
        <end position="680"/>
    </location>
</feature>
<dbReference type="InterPro" id="IPR016137">
    <property type="entry name" value="RGS"/>
</dbReference>
<feature type="region of interest" description="Disordered" evidence="6">
    <location>
        <begin position="795"/>
        <end position="858"/>
    </location>
</feature>
<dbReference type="Gene3D" id="1.25.40.90">
    <property type="match status" value="1"/>
</dbReference>